<dbReference type="SUPFAM" id="SSF75304">
    <property type="entry name" value="Amidase signature (AS) enzymes"/>
    <property type="match status" value="1"/>
</dbReference>
<evidence type="ECO:0000313" key="3">
    <source>
        <dbReference type="EMBL" id="MRS65589.1"/>
    </source>
</evidence>
<organism evidence="3 4">
    <name type="scientific">Larkinella terrae</name>
    <dbReference type="NCBI Taxonomy" id="2025311"/>
    <lineage>
        <taxon>Bacteria</taxon>
        <taxon>Pseudomonadati</taxon>
        <taxon>Bacteroidota</taxon>
        <taxon>Cytophagia</taxon>
        <taxon>Cytophagales</taxon>
        <taxon>Spirosomataceae</taxon>
        <taxon>Larkinella</taxon>
    </lineage>
</organism>
<proteinExistence type="predicted"/>
<dbReference type="InterPro" id="IPR036928">
    <property type="entry name" value="AS_sf"/>
</dbReference>
<dbReference type="Pfam" id="PF01425">
    <property type="entry name" value="Amidase"/>
    <property type="match status" value="1"/>
</dbReference>
<accession>A0A7K0EUZ9</accession>
<gene>
    <name evidence="3" type="ORF">GJJ30_30135</name>
</gene>
<dbReference type="Gene3D" id="3.90.1300.10">
    <property type="entry name" value="Amidase signature (AS) domain"/>
    <property type="match status" value="1"/>
</dbReference>
<feature type="signal peptide" evidence="1">
    <location>
        <begin position="1"/>
        <end position="18"/>
    </location>
</feature>
<dbReference type="GO" id="GO:0050567">
    <property type="term" value="F:glutaminyl-tRNA synthase (glutamine-hydrolyzing) activity"/>
    <property type="evidence" value="ECO:0007669"/>
    <property type="project" value="TreeGrafter"/>
</dbReference>
<reference evidence="3 4" key="1">
    <citation type="journal article" date="2018" name="Antonie Van Leeuwenhoek">
        <title>Larkinella terrae sp. nov., isolated from soil on Jeju Island, South Korea.</title>
        <authorList>
            <person name="Ten L.N."/>
            <person name="Jeon J."/>
            <person name="Park S.J."/>
            <person name="Park S."/>
            <person name="Lee S.Y."/>
            <person name="Kim M.K."/>
            <person name="Jung H.Y."/>
        </authorList>
    </citation>
    <scope>NUCLEOTIDE SEQUENCE [LARGE SCALE GENOMIC DNA]</scope>
    <source>
        <strain evidence="3 4">KCTC 52001</strain>
    </source>
</reference>
<keyword evidence="1" id="KW-0732">Signal</keyword>
<feature type="chain" id="PRO_5029526628" evidence="1">
    <location>
        <begin position="19"/>
        <end position="550"/>
    </location>
</feature>
<name>A0A7K0EUZ9_9BACT</name>
<evidence type="ECO:0000259" key="2">
    <source>
        <dbReference type="Pfam" id="PF01425"/>
    </source>
</evidence>
<dbReference type="EMBL" id="WJXZ01000015">
    <property type="protein sequence ID" value="MRS65589.1"/>
    <property type="molecule type" value="Genomic_DNA"/>
</dbReference>
<evidence type="ECO:0000313" key="4">
    <source>
        <dbReference type="Proteomes" id="UP000441754"/>
    </source>
</evidence>
<dbReference type="PANTHER" id="PTHR11895">
    <property type="entry name" value="TRANSAMIDASE"/>
    <property type="match status" value="1"/>
</dbReference>
<dbReference type="OrthoDB" id="9811471at2"/>
<dbReference type="InterPro" id="IPR023631">
    <property type="entry name" value="Amidase_dom"/>
</dbReference>
<protein>
    <submittedName>
        <fullName evidence="3">Amidase</fullName>
    </submittedName>
</protein>
<evidence type="ECO:0000256" key="1">
    <source>
        <dbReference type="SAM" id="SignalP"/>
    </source>
</evidence>
<feature type="domain" description="Amidase" evidence="2">
    <location>
        <begin position="136"/>
        <end position="489"/>
    </location>
</feature>
<dbReference type="PANTHER" id="PTHR11895:SF73">
    <property type="entry name" value="AMIDASE FAMILY PROTEIN"/>
    <property type="match status" value="1"/>
</dbReference>
<dbReference type="InterPro" id="IPR000120">
    <property type="entry name" value="Amidase"/>
</dbReference>
<keyword evidence="4" id="KW-1185">Reference proteome</keyword>
<dbReference type="Proteomes" id="UP000441754">
    <property type="component" value="Unassembled WGS sequence"/>
</dbReference>
<dbReference type="RefSeq" id="WP_154178953.1">
    <property type="nucleotide sequence ID" value="NZ_WJXZ01000015.1"/>
</dbReference>
<comment type="caution">
    <text evidence="3">The sequence shown here is derived from an EMBL/GenBank/DDBJ whole genome shotgun (WGS) entry which is preliminary data.</text>
</comment>
<sequence>MKKLLFVAACGLSFLAGAFVADDEPAKPLTSEIVDAASKVFGLTFTPSERDSMLGNLNNYRSNYDAIRKIELTNDIAPALYFNPLPTGFKMPQGAASFKASPIGKTALPANRDELAYYSVAQLGELLRTRQITSEEVTRFFLNRLKTHNDKLFCVITFTEETALQQARRADAEIKAGKYRGPLHGIPYGAKDLFAKKGYKTTWGSVPYQNQTLDYDATIIQRLEKAGAVLCAKLTMGELAMGDVWFGGKTRNPWDPTTGSSGSSAGSGSSVSAGLLPFAIGTETLGSIVSPSTVNGITGLRPTYGRVSRYGAMALSWSMDKIGPMCRSVEDCALVFNAIYGPDGLDPTVFAAPFRYAPLASLKGVKIGYLKKAFDEDHPTKASDDATLETLRKLGAELIPFELPNIPVGRMNMILSAEAAAAFDELTRSGKDDQLVRQVRGAWPNSFRSARFIPAVEYIQANRVRTKLINEMARTMKGFDVYITPTFGNSNLALTNLTGHPCVALPNGFTSKGLPTSITFMGQLFDEGRLLAVAKAYQDATVFHKKHPVL</sequence>
<dbReference type="AlphaFoldDB" id="A0A7K0EUZ9"/>